<evidence type="ECO:0008006" key="3">
    <source>
        <dbReference type="Google" id="ProtNLM"/>
    </source>
</evidence>
<comment type="caution">
    <text evidence="1">The sequence shown here is derived from an EMBL/GenBank/DDBJ whole genome shotgun (WGS) entry which is preliminary data.</text>
</comment>
<dbReference type="SUPFAM" id="SSF53335">
    <property type="entry name" value="S-adenosyl-L-methionine-dependent methyltransferases"/>
    <property type="match status" value="1"/>
</dbReference>
<dbReference type="Proteomes" id="UP000653076">
    <property type="component" value="Unassembled WGS sequence"/>
</dbReference>
<name>A0ABQ4JFH1_9ACTN</name>
<evidence type="ECO:0000313" key="2">
    <source>
        <dbReference type="Proteomes" id="UP000653076"/>
    </source>
</evidence>
<gene>
    <name evidence="1" type="ORF">Vqi01_42330</name>
</gene>
<protein>
    <recommendedName>
        <fullName evidence="3">Methyltransferase type 11 domain-containing protein</fullName>
    </recommendedName>
</protein>
<sequence>MLVFVDLPDSGRSGRAFAELARVVRPGGYLMAAFKHGDGTGHRNDPGSRVGSLGIDFDRYWLSAREMEDCFTAAGFALVFQGSTHPKRQSLRTGTCWSARPAPRTRSARICRVERVGSW</sequence>
<organism evidence="1 2">
    <name type="scientific">Micromonospora qiuiae</name>
    <dbReference type="NCBI Taxonomy" id="502268"/>
    <lineage>
        <taxon>Bacteria</taxon>
        <taxon>Bacillati</taxon>
        <taxon>Actinomycetota</taxon>
        <taxon>Actinomycetes</taxon>
        <taxon>Micromonosporales</taxon>
        <taxon>Micromonosporaceae</taxon>
        <taxon>Micromonospora</taxon>
    </lineage>
</organism>
<reference evidence="1 2" key="1">
    <citation type="submission" date="2021-01" db="EMBL/GenBank/DDBJ databases">
        <title>Whole genome shotgun sequence of Verrucosispora qiuiae NBRC 106684.</title>
        <authorList>
            <person name="Komaki H."/>
            <person name="Tamura T."/>
        </authorList>
    </citation>
    <scope>NUCLEOTIDE SEQUENCE [LARGE SCALE GENOMIC DNA]</scope>
    <source>
        <strain evidence="1 2">NBRC 106684</strain>
    </source>
</reference>
<proteinExistence type="predicted"/>
<dbReference type="InterPro" id="IPR029063">
    <property type="entry name" value="SAM-dependent_MTases_sf"/>
</dbReference>
<keyword evidence="2" id="KW-1185">Reference proteome</keyword>
<dbReference type="EMBL" id="BOPC01000061">
    <property type="protein sequence ID" value="GIJ29071.1"/>
    <property type="molecule type" value="Genomic_DNA"/>
</dbReference>
<dbReference type="Gene3D" id="3.40.50.150">
    <property type="entry name" value="Vaccinia Virus protein VP39"/>
    <property type="match status" value="1"/>
</dbReference>
<evidence type="ECO:0000313" key="1">
    <source>
        <dbReference type="EMBL" id="GIJ29071.1"/>
    </source>
</evidence>
<accession>A0ABQ4JFH1</accession>